<comment type="caution">
    <text evidence="1">The sequence shown here is derived from an EMBL/GenBank/DDBJ whole genome shotgun (WGS) entry which is preliminary data.</text>
</comment>
<organism evidence="1">
    <name type="scientific">Tanacetum cinerariifolium</name>
    <name type="common">Dalmatian daisy</name>
    <name type="synonym">Chrysanthemum cinerariifolium</name>
    <dbReference type="NCBI Taxonomy" id="118510"/>
    <lineage>
        <taxon>Eukaryota</taxon>
        <taxon>Viridiplantae</taxon>
        <taxon>Streptophyta</taxon>
        <taxon>Embryophyta</taxon>
        <taxon>Tracheophyta</taxon>
        <taxon>Spermatophyta</taxon>
        <taxon>Magnoliopsida</taxon>
        <taxon>eudicotyledons</taxon>
        <taxon>Gunneridae</taxon>
        <taxon>Pentapetalae</taxon>
        <taxon>asterids</taxon>
        <taxon>campanulids</taxon>
        <taxon>Asterales</taxon>
        <taxon>Asteraceae</taxon>
        <taxon>Asteroideae</taxon>
        <taxon>Anthemideae</taxon>
        <taxon>Anthemidinae</taxon>
        <taxon>Tanacetum</taxon>
    </lineage>
</organism>
<dbReference type="PANTHER" id="PTHR45835">
    <property type="entry name" value="YALI0A06105P"/>
    <property type="match status" value="1"/>
</dbReference>
<evidence type="ECO:0000313" key="1">
    <source>
        <dbReference type="EMBL" id="GEZ78090.1"/>
    </source>
</evidence>
<dbReference type="AlphaFoldDB" id="A0A699IQP0"/>
<feature type="non-terminal residue" evidence="1">
    <location>
        <position position="1"/>
    </location>
</feature>
<gene>
    <name evidence="1" type="ORF">Tci_550063</name>
</gene>
<evidence type="ECO:0008006" key="2">
    <source>
        <dbReference type="Google" id="ProtNLM"/>
    </source>
</evidence>
<accession>A0A699IQP0</accession>
<dbReference type="PANTHER" id="PTHR45835:SF103">
    <property type="entry name" value="RNA-DIRECTED DNA POLYMERASE"/>
    <property type="match status" value="1"/>
</dbReference>
<protein>
    <recommendedName>
        <fullName evidence="2">Reverse transcriptase domain-containing protein</fullName>
    </recommendedName>
</protein>
<name>A0A699IQP0_TANCI</name>
<sequence>LHEVKGGERVAFEDKFRAVEEREVSCESQQGQNRVKRKLFGSCRNNMGNEPILALPKGSGKYVGDVRTMLIEEAHTMKYSIRLGVKNEHQRSSGLLLQPEIPAWKWEKEILTMDSKSKLPRSRSGCDSERTFRSLENMFRACVRNLVVVGILTLREVSFPTKIVIIRVFDVFSLEALYRRRGTSPVIYAEIGESKMIGLELEQETTKVVVIKERLKEAKDNQES</sequence>
<dbReference type="EMBL" id="BKCJ010322710">
    <property type="protein sequence ID" value="GEZ78090.1"/>
    <property type="molecule type" value="Genomic_DNA"/>
</dbReference>
<reference evidence="1" key="1">
    <citation type="journal article" date="2019" name="Sci. Rep.">
        <title>Draft genome of Tanacetum cinerariifolium, the natural source of mosquito coil.</title>
        <authorList>
            <person name="Yamashiro T."/>
            <person name="Shiraishi A."/>
            <person name="Satake H."/>
            <person name="Nakayama K."/>
        </authorList>
    </citation>
    <scope>NUCLEOTIDE SEQUENCE</scope>
</reference>
<proteinExistence type="predicted"/>